<dbReference type="GO" id="GO:0005886">
    <property type="term" value="C:plasma membrane"/>
    <property type="evidence" value="ECO:0007669"/>
    <property type="project" value="UniProtKB-SubCell"/>
</dbReference>
<keyword evidence="9" id="KW-0966">Cell projection</keyword>
<comment type="subcellular location">
    <subcellularLocation>
        <location evidence="1">Cell membrane</location>
        <topology evidence="1">Peripheral membrane protein</topology>
        <orientation evidence="1">Cytoplasmic side</orientation>
    </subcellularLocation>
</comment>
<name>A0A6I2L8S9_9BURK</name>
<evidence type="ECO:0000256" key="4">
    <source>
        <dbReference type="ARBA" id="ARBA00022475"/>
    </source>
</evidence>
<reference evidence="9 10" key="1">
    <citation type="submission" date="2019-11" db="EMBL/GenBank/DDBJ databases">
        <title>Novel species isolated from a subtropical stream in China.</title>
        <authorList>
            <person name="Lu H."/>
        </authorList>
    </citation>
    <scope>NUCLEOTIDE SEQUENCE [LARGE SCALE GENOMIC DNA]</scope>
    <source>
        <strain evidence="9 10">FT80W</strain>
    </source>
</reference>
<sequence>MSSNKAFGLTAPELVDLTELLPQQPSGAALLGGNLRLLDSVQVKLQVMVGEAHTTVGELMSLQAASVLKIDRQADYPIDVVLNGSTIARGQLVVVDDHFGVRITEIAAAAQA</sequence>
<feature type="domain" description="Flagellar motor switch protein FliN-like C-terminal" evidence="8">
    <location>
        <begin position="37"/>
        <end position="107"/>
    </location>
</feature>
<accession>A0A6I2L8S9</accession>
<dbReference type="InterPro" id="IPR001543">
    <property type="entry name" value="FliN-like_C"/>
</dbReference>
<dbReference type="Gene3D" id="2.30.330.10">
    <property type="entry name" value="SpoA-like"/>
    <property type="match status" value="1"/>
</dbReference>
<keyword evidence="4" id="KW-1003">Cell membrane</keyword>
<evidence type="ECO:0000256" key="1">
    <source>
        <dbReference type="ARBA" id="ARBA00004413"/>
    </source>
</evidence>
<dbReference type="PANTHER" id="PTHR43484:SF1">
    <property type="entry name" value="FLAGELLAR MOTOR SWITCH PROTEIN FLIN"/>
    <property type="match status" value="1"/>
</dbReference>
<keyword evidence="9" id="KW-0969">Cilium</keyword>
<dbReference type="AlphaFoldDB" id="A0A6I2L8S9"/>
<evidence type="ECO:0000256" key="7">
    <source>
        <dbReference type="ARBA" id="ARBA00023136"/>
    </source>
</evidence>
<dbReference type="GO" id="GO:0006935">
    <property type="term" value="P:chemotaxis"/>
    <property type="evidence" value="ECO:0007669"/>
    <property type="project" value="UniProtKB-KW"/>
</dbReference>
<comment type="similarity">
    <text evidence="2">Belongs to the FliN/MopA/SpaO family.</text>
</comment>
<evidence type="ECO:0000259" key="8">
    <source>
        <dbReference type="Pfam" id="PF01052"/>
    </source>
</evidence>
<evidence type="ECO:0000256" key="2">
    <source>
        <dbReference type="ARBA" id="ARBA00009226"/>
    </source>
</evidence>
<evidence type="ECO:0000256" key="3">
    <source>
        <dbReference type="ARBA" id="ARBA00021897"/>
    </source>
</evidence>
<evidence type="ECO:0000256" key="5">
    <source>
        <dbReference type="ARBA" id="ARBA00022500"/>
    </source>
</evidence>
<comment type="caution">
    <text evidence="9">The sequence shown here is derived from an EMBL/GenBank/DDBJ whole genome shotgun (WGS) entry which is preliminary data.</text>
</comment>
<gene>
    <name evidence="9" type="ORF">GJ699_29825</name>
</gene>
<dbReference type="SUPFAM" id="SSF101801">
    <property type="entry name" value="Surface presentation of antigens (SPOA)"/>
    <property type="match status" value="1"/>
</dbReference>
<proteinExistence type="inferred from homology"/>
<keyword evidence="5" id="KW-0145">Chemotaxis</keyword>
<protein>
    <recommendedName>
        <fullName evidence="3">Flagellar motor switch protein FliN</fullName>
    </recommendedName>
</protein>
<evidence type="ECO:0000313" key="10">
    <source>
        <dbReference type="Proteomes" id="UP000433309"/>
    </source>
</evidence>
<dbReference type="GO" id="GO:0009425">
    <property type="term" value="C:bacterial-type flagellum basal body"/>
    <property type="evidence" value="ECO:0007669"/>
    <property type="project" value="InterPro"/>
</dbReference>
<dbReference type="InterPro" id="IPR051469">
    <property type="entry name" value="FliN/MopA/SpaO"/>
</dbReference>
<dbReference type="PRINTS" id="PR00956">
    <property type="entry name" value="FLGMOTORFLIN"/>
</dbReference>
<keyword evidence="10" id="KW-1185">Reference proteome</keyword>
<keyword evidence="9" id="KW-0282">Flagellum</keyword>
<dbReference type="InterPro" id="IPR036429">
    <property type="entry name" value="SpoA-like_sf"/>
</dbReference>
<dbReference type="Proteomes" id="UP000433309">
    <property type="component" value="Unassembled WGS sequence"/>
</dbReference>
<dbReference type="EMBL" id="WKJK01000023">
    <property type="protein sequence ID" value="MRW94180.1"/>
    <property type="molecule type" value="Genomic_DNA"/>
</dbReference>
<evidence type="ECO:0000256" key="6">
    <source>
        <dbReference type="ARBA" id="ARBA00022779"/>
    </source>
</evidence>
<organism evidence="9 10">
    <name type="scientific">Duganella guangzhouensis</name>
    <dbReference type="NCBI Taxonomy" id="2666084"/>
    <lineage>
        <taxon>Bacteria</taxon>
        <taxon>Pseudomonadati</taxon>
        <taxon>Pseudomonadota</taxon>
        <taxon>Betaproteobacteria</taxon>
        <taxon>Burkholderiales</taxon>
        <taxon>Oxalobacteraceae</taxon>
        <taxon>Telluria group</taxon>
        <taxon>Duganella</taxon>
    </lineage>
</organism>
<dbReference type="GO" id="GO:0071973">
    <property type="term" value="P:bacterial-type flagellum-dependent cell motility"/>
    <property type="evidence" value="ECO:0007669"/>
    <property type="project" value="InterPro"/>
</dbReference>
<dbReference type="GO" id="GO:0003774">
    <property type="term" value="F:cytoskeletal motor activity"/>
    <property type="evidence" value="ECO:0007669"/>
    <property type="project" value="InterPro"/>
</dbReference>
<evidence type="ECO:0000313" key="9">
    <source>
        <dbReference type="EMBL" id="MRW94180.1"/>
    </source>
</evidence>
<keyword evidence="7" id="KW-0472">Membrane</keyword>
<dbReference type="Pfam" id="PF01052">
    <property type="entry name" value="FliMN_C"/>
    <property type="match status" value="1"/>
</dbReference>
<dbReference type="PANTHER" id="PTHR43484">
    <property type="match status" value="1"/>
</dbReference>
<keyword evidence="6" id="KW-0283">Flagellar rotation</keyword>
<dbReference type="InterPro" id="IPR001172">
    <property type="entry name" value="FliN_T3SS_HrcQb"/>
</dbReference>